<keyword evidence="2" id="KW-1185">Reference proteome</keyword>
<sequence length="105" mass="11049">MKAKLIAVALANAAWVQSKRWLSLADRLANSLNYGSIVLGGVYKGYICVMSNGAQNPSDNMCWQAYGTPLPGSPGVCCISNSITKQSFDEGCANNGGKTGILKDC</sequence>
<organism evidence="1 2">
    <name type="scientific">Colletotrichum chrysophilum</name>
    <dbReference type="NCBI Taxonomy" id="1836956"/>
    <lineage>
        <taxon>Eukaryota</taxon>
        <taxon>Fungi</taxon>
        <taxon>Dikarya</taxon>
        <taxon>Ascomycota</taxon>
        <taxon>Pezizomycotina</taxon>
        <taxon>Sordariomycetes</taxon>
        <taxon>Hypocreomycetidae</taxon>
        <taxon>Glomerellales</taxon>
        <taxon>Glomerellaceae</taxon>
        <taxon>Colletotrichum</taxon>
        <taxon>Colletotrichum gloeosporioides species complex</taxon>
    </lineage>
</organism>
<evidence type="ECO:0000313" key="1">
    <source>
        <dbReference type="EMBL" id="KAK1849352.1"/>
    </source>
</evidence>
<proteinExistence type="predicted"/>
<protein>
    <submittedName>
        <fullName evidence="1">Uncharacterized protein</fullName>
    </submittedName>
</protein>
<comment type="caution">
    <text evidence="1">The sequence shown here is derived from an EMBL/GenBank/DDBJ whole genome shotgun (WGS) entry which is preliminary data.</text>
</comment>
<gene>
    <name evidence="1" type="ORF">CCHR01_08029</name>
</gene>
<dbReference type="AlphaFoldDB" id="A0AAD9AM44"/>
<name>A0AAD9AM44_9PEZI</name>
<evidence type="ECO:0000313" key="2">
    <source>
        <dbReference type="Proteomes" id="UP001243330"/>
    </source>
</evidence>
<dbReference type="Proteomes" id="UP001243330">
    <property type="component" value="Unassembled WGS sequence"/>
</dbReference>
<accession>A0AAD9AM44</accession>
<reference evidence="1" key="1">
    <citation type="submission" date="2023-01" db="EMBL/GenBank/DDBJ databases">
        <title>Colletotrichum chrysophilum M932 genome sequence.</title>
        <authorList>
            <person name="Baroncelli R."/>
        </authorList>
    </citation>
    <scope>NUCLEOTIDE SEQUENCE</scope>
    <source>
        <strain evidence="1">M932</strain>
    </source>
</reference>
<dbReference type="EMBL" id="JAQOWY010000146">
    <property type="protein sequence ID" value="KAK1849352.1"/>
    <property type="molecule type" value="Genomic_DNA"/>
</dbReference>